<evidence type="ECO:0000313" key="1">
    <source>
        <dbReference type="EMBL" id="TVP41230.1"/>
    </source>
</evidence>
<dbReference type="EMBL" id="VOAH01000004">
    <property type="protein sequence ID" value="TVP41230.1"/>
    <property type="molecule type" value="Genomic_DNA"/>
</dbReference>
<comment type="caution">
    <text evidence="1">The sequence shown here is derived from an EMBL/GenBank/DDBJ whole genome shotgun (WGS) entry which is preliminary data.</text>
</comment>
<proteinExistence type="predicted"/>
<dbReference type="Proteomes" id="UP000315289">
    <property type="component" value="Unassembled WGS sequence"/>
</dbReference>
<evidence type="ECO:0000313" key="2">
    <source>
        <dbReference type="Proteomes" id="UP000315289"/>
    </source>
</evidence>
<protein>
    <submittedName>
        <fullName evidence="1">Uncharacterized protein</fullName>
    </submittedName>
</protein>
<sequence>MNVVELHSLDVNRNMSSKEIHHLKEKNKYSEYIIDGKLQEKDEILQAFFNNMR</sequence>
<dbReference type="AlphaFoldDB" id="A0A557SX97"/>
<name>A0A557SX97_9ARCH</name>
<organism evidence="1 2">
    <name type="scientific">Candidatus Nitrosocosmicus arcticus</name>
    <dbReference type="NCBI Taxonomy" id="2035267"/>
    <lineage>
        <taxon>Archaea</taxon>
        <taxon>Nitrososphaerota</taxon>
        <taxon>Nitrososphaeria</taxon>
        <taxon>Nitrososphaerales</taxon>
        <taxon>Nitrososphaeraceae</taxon>
        <taxon>Candidatus Nitrosocosmicus</taxon>
    </lineage>
</organism>
<accession>A0A557SX97</accession>
<reference evidence="1 2" key="1">
    <citation type="journal article" date="2019" name="Front. Microbiol.">
        <title>Ammonia Oxidation by the Arctic Terrestrial Thaumarchaeote Candidatus Nitrosocosmicus arcticus Is Stimulated by Increasing Temperatures.</title>
        <authorList>
            <person name="Alves R.J.E."/>
            <person name="Kerou M."/>
            <person name="Zappe A."/>
            <person name="Bittner R."/>
            <person name="Abby S.S."/>
            <person name="Schmidt H.A."/>
            <person name="Pfeifer K."/>
            <person name="Schleper C."/>
        </authorList>
    </citation>
    <scope>NUCLEOTIDE SEQUENCE [LARGE SCALE GENOMIC DNA]</scope>
    <source>
        <strain evidence="1 2">Kfb</strain>
    </source>
</reference>
<keyword evidence="2" id="KW-1185">Reference proteome</keyword>
<dbReference type="RefSeq" id="WP_186434089.1">
    <property type="nucleotide sequence ID" value="NZ_ML675580.1"/>
</dbReference>
<gene>
    <name evidence="1" type="ORF">NARC_40193</name>
</gene>